<sequence>MSWRTTLYDYVHHRNRMDIEHSVEPMLPFVSDEAYLSAERSRLARRLDSDRERGLLPVKTETRLSIRQTVPYKNGIAADCVLKRIAVGQIGLEAYEEQRVEQERICLAPSPDGEAWTIQRVEPLLGEQRLRLKTAHPGALLEADDEFEHVGLMRAPSVPLLGPGVAPLAGTASRRSYNRGEAVRYADKWWDGNNPAYIAFEVDCTSYISQCLFAGGAPMNYTDRRDAGWWYKGRLGGQELWSFSWAVAESLQFYLRTSRSGLRGQEVVSAGELEPGDVIAYDWDGDGRFQHSTIVTAKDANGMPLVNAHTVSSRRRYWDYRDSHAWTTRTQYRFIHISDAL</sequence>
<organism evidence="2 3">
    <name type="scientific">Paenibacillus mucilaginosus (strain KNP414)</name>
    <dbReference type="NCBI Taxonomy" id="1036673"/>
    <lineage>
        <taxon>Bacteria</taxon>
        <taxon>Bacillati</taxon>
        <taxon>Bacillota</taxon>
        <taxon>Bacilli</taxon>
        <taxon>Bacillales</taxon>
        <taxon>Paenibacillaceae</taxon>
        <taxon>Paenibacillus</taxon>
    </lineage>
</organism>
<dbReference type="KEGG" id="pms:KNP414_00547"/>
<evidence type="ECO:0000313" key="2">
    <source>
        <dbReference type="EMBL" id="AEI39172.1"/>
    </source>
</evidence>
<dbReference type="PATRIC" id="fig|1036673.3.peg.497"/>
<reference evidence="3" key="1">
    <citation type="submission" date="2011-06" db="EMBL/GenBank/DDBJ databases">
        <title>Complete genome sequence of Paenibacillus mucilaginosus KNP414.</title>
        <authorList>
            <person name="Wang J."/>
            <person name="Hu S."/>
            <person name="Hu X."/>
            <person name="Zhang B."/>
            <person name="Dong D."/>
            <person name="Zhang S."/>
            <person name="Zhao K."/>
            <person name="Wu D."/>
        </authorList>
    </citation>
    <scope>NUCLEOTIDE SEQUENCE [LARGE SCALE GENOMIC DNA]</scope>
    <source>
        <strain evidence="3">KNP414</strain>
    </source>
</reference>
<reference evidence="2 3" key="2">
    <citation type="journal article" date="2013" name="Genome Announc.">
        <title>Genome Sequence of Growth-Improving Paenibacillus mucilaginosus Strain KNP414.</title>
        <authorList>
            <person name="Lu J.J."/>
            <person name="Wang J.F."/>
            <person name="Hu X.F."/>
        </authorList>
    </citation>
    <scope>NUCLEOTIDE SEQUENCE [LARGE SCALE GENOMIC DNA]</scope>
    <source>
        <strain evidence="2 3">KNP414</strain>
    </source>
</reference>
<evidence type="ECO:0000313" key="3">
    <source>
        <dbReference type="Proteomes" id="UP000006620"/>
    </source>
</evidence>
<gene>
    <name evidence="2" type="ordered locus">KNP414_00547</name>
</gene>
<dbReference type="InterPro" id="IPR024301">
    <property type="entry name" value="Amidase_6"/>
</dbReference>
<accession>F8FQ30</accession>
<dbReference type="PANTHER" id="PTHR40032">
    <property type="entry name" value="EXPORTED PROTEIN-RELATED"/>
    <property type="match status" value="1"/>
</dbReference>
<dbReference type="HOGENOM" id="CLU_048731_0_0_9"/>
<name>F8FQ30_PAEMK</name>
<evidence type="ECO:0000259" key="1">
    <source>
        <dbReference type="Pfam" id="PF12671"/>
    </source>
</evidence>
<dbReference type="PANTHER" id="PTHR40032:SF1">
    <property type="entry name" value="EXPORTED PROTEIN"/>
    <property type="match status" value="1"/>
</dbReference>
<protein>
    <recommendedName>
        <fullName evidence="1">Putative amidase domain-containing protein</fullName>
    </recommendedName>
</protein>
<dbReference type="AlphaFoldDB" id="F8FQ30"/>
<dbReference type="Pfam" id="PF12671">
    <property type="entry name" value="Amidase_6"/>
    <property type="match status" value="1"/>
</dbReference>
<dbReference type="Proteomes" id="UP000006620">
    <property type="component" value="Chromosome"/>
</dbReference>
<feature type="domain" description="Putative amidase" evidence="1">
    <location>
        <begin position="176"/>
        <end position="326"/>
    </location>
</feature>
<proteinExistence type="predicted"/>
<dbReference type="RefSeq" id="WP_013914338.1">
    <property type="nucleotide sequence ID" value="NC_015690.1"/>
</dbReference>
<dbReference type="EMBL" id="CP002869">
    <property type="protein sequence ID" value="AEI39172.1"/>
    <property type="molecule type" value="Genomic_DNA"/>
</dbReference>